<feature type="domain" description="Glycosyltransferase 2-like" evidence="1">
    <location>
        <begin position="7"/>
        <end position="162"/>
    </location>
</feature>
<organism evidence="2 3">
    <name type="scientific">Agaricicola taiwanensis</name>
    <dbReference type="NCBI Taxonomy" id="591372"/>
    <lineage>
        <taxon>Bacteria</taxon>
        <taxon>Pseudomonadati</taxon>
        <taxon>Pseudomonadota</taxon>
        <taxon>Alphaproteobacteria</taxon>
        <taxon>Rhodobacterales</taxon>
        <taxon>Paracoccaceae</taxon>
        <taxon>Agaricicola</taxon>
    </lineage>
</organism>
<dbReference type="RefSeq" id="WP_188409274.1">
    <property type="nucleotide sequence ID" value="NZ_BMCP01000002.1"/>
</dbReference>
<gene>
    <name evidence="2" type="ORF">GCM10007276_16390</name>
</gene>
<dbReference type="Proteomes" id="UP000602745">
    <property type="component" value="Unassembled WGS sequence"/>
</dbReference>
<accession>A0A8J2VW41</accession>
<protein>
    <recommendedName>
        <fullName evidence="1">Glycosyltransferase 2-like domain-containing protein</fullName>
    </recommendedName>
</protein>
<reference evidence="2" key="1">
    <citation type="journal article" date="2014" name="Int. J. Syst. Evol. Microbiol.">
        <title>Complete genome sequence of Corynebacterium casei LMG S-19264T (=DSM 44701T), isolated from a smear-ripened cheese.</title>
        <authorList>
            <consortium name="US DOE Joint Genome Institute (JGI-PGF)"/>
            <person name="Walter F."/>
            <person name="Albersmeier A."/>
            <person name="Kalinowski J."/>
            <person name="Ruckert C."/>
        </authorList>
    </citation>
    <scope>NUCLEOTIDE SEQUENCE</scope>
    <source>
        <strain evidence="2">CCM 7684</strain>
    </source>
</reference>
<dbReference type="InterPro" id="IPR001173">
    <property type="entry name" value="Glyco_trans_2-like"/>
</dbReference>
<dbReference type="Gene3D" id="3.90.550.10">
    <property type="entry name" value="Spore Coat Polysaccharide Biosynthesis Protein SpsA, Chain A"/>
    <property type="match status" value="1"/>
</dbReference>
<evidence type="ECO:0000259" key="1">
    <source>
        <dbReference type="Pfam" id="PF00535"/>
    </source>
</evidence>
<dbReference type="InterPro" id="IPR050834">
    <property type="entry name" value="Glycosyltransf_2"/>
</dbReference>
<keyword evidence="3" id="KW-1185">Reference proteome</keyword>
<dbReference type="GO" id="GO:0044010">
    <property type="term" value="P:single-species biofilm formation"/>
    <property type="evidence" value="ECO:0007669"/>
    <property type="project" value="TreeGrafter"/>
</dbReference>
<proteinExistence type="predicted"/>
<dbReference type="Pfam" id="PF00535">
    <property type="entry name" value="Glycos_transf_2"/>
    <property type="match status" value="1"/>
</dbReference>
<dbReference type="AlphaFoldDB" id="A0A8J2VW41"/>
<dbReference type="SUPFAM" id="SSF53448">
    <property type="entry name" value="Nucleotide-diphospho-sugar transferases"/>
    <property type="match status" value="1"/>
</dbReference>
<dbReference type="InterPro" id="IPR029044">
    <property type="entry name" value="Nucleotide-diphossugar_trans"/>
</dbReference>
<evidence type="ECO:0000313" key="2">
    <source>
        <dbReference type="EMBL" id="GGE39799.1"/>
    </source>
</evidence>
<dbReference type="PANTHER" id="PTHR43685">
    <property type="entry name" value="GLYCOSYLTRANSFERASE"/>
    <property type="match status" value="1"/>
</dbReference>
<dbReference type="PANTHER" id="PTHR43685:SF2">
    <property type="entry name" value="GLYCOSYLTRANSFERASE 2-LIKE DOMAIN-CONTAINING PROTEIN"/>
    <property type="match status" value="1"/>
</dbReference>
<reference evidence="2" key="2">
    <citation type="submission" date="2020-09" db="EMBL/GenBank/DDBJ databases">
        <authorList>
            <person name="Sun Q."/>
            <person name="Sedlacek I."/>
        </authorList>
    </citation>
    <scope>NUCLEOTIDE SEQUENCE</scope>
    <source>
        <strain evidence="2">CCM 7684</strain>
    </source>
</reference>
<evidence type="ECO:0000313" key="3">
    <source>
        <dbReference type="Proteomes" id="UP000602745"/>
    </source>
</evidence>
<dbReference type="EMBL" id="BMCP01000002">
    <property type="protein sequence ID" value="GGE39799.1"/>
    <property type="molecule type" value="Genomic_DNA"/>
</dbReference>
<comment type="caution">
    <text evidence="2">The sequence shown here is derived from an EMBL/GenBank/DDBJ whole genome shotgun (WGS) entry which is preliminary data.</text>
</comment>
<name>A0A8J2VW41_9RHOB</name>
<sequence length="300" mass="33134">MTGPPVSVIIPVFNGRAFIQDAIESVLSQDYPALELIVVDDGSTDDTIELVRPFLPRVTLLQQQNAGQSVALATGWAQASGILLGYLSADDLLRPGAITTIAKALTDAPQAVLGYPDFGLIDETSRATDQVITPDYDERRLIGQLHCLPGPGALFRRDAYERAGPWDPGLRQIPDLDFFLRMALLGPFVRVPHVLADYRIHAGATTYRPATPDRADEPLRVVDQYFGRTDLPDRIRRYHREAKANALLLSGVMHGRSLRPRCATSRFLRAFLADPRVLPTRKTLGFIADSAAANLKRTRR</sequence>